<feature type="chain" id="PRO_5004291050" evidence="4">
    <location>
        <begin position="18"/>
        <end position="529"/>
    </location>
</feature>
<dbReference type="HOGENOM" id="CLU_514736_0_0_7"/>
<evidence type="ECO:0000256" key="3">
    <source>
        <dbReference type="ARBA" id="ARBA00022729"/>
    </source>
</evidence>
<comment type="similarity">
    <text evidence="1">Belongs to the bacterial solute-binding protein 5 family.</text>
</comment>
<dbReference type="Gene3D" id="3.40.190.10">
    <property type="entry name" value="Periplasmic binding protein-like II"/>
    <property type="match status" value="1"/>
</dbReference>
<dbReference type="SUPFAM" id="SSF53850">
    <property type="entry name" value="Periplasmic binding protein-like II"/>
    <property type="match status" value="1"/>
</dbReference>
<dbReference type="InterPro" id="IPR000914">
    <property type="entry name" value="SBP_5_dom"/>
</dbReference>
<sequence>MKAKLFLLSLLTLGLLAQESSYREDDSASRAIKERDSRSHIKVLFPSMPYVYVSRLINEGLVRLAENDQGWEYSLATDCPKLSPTLYECTLRQGVRFQDGTPFNADSVIKNFDYFLAQPFNYTDIHRSLKAVEKVSPYKIRLILSQPYGMLFRDLARIFFYSDAYLRQYGWGGAETGANIKSAGSYGLGPYILVEGMITGRKQTPKAILKANPYYWEKGFPKIETITVFTELETQSALESLLEREGELDFMPIPFNKKIETLLSPYTKLIITPSTNNFTIYFNLHKHDSKVFDPKVRQALNCALNQENLLNFTYKKEGRPNTGAYTHEDCPFSLRELHEILRGLKFKVATQDSLLFLWRGIEYQLSRYGVELEFLLTTSEKEIYDLAQKNHQQTQEWDMLIQGTQDWYGRHPWPIFIRYQEGNPWSFVTGDIKMREAINQLFRHEQGTPEFEALCQTIIQRAKEKAYMLFIPTPHAVYGMNKELHFTPHGIGLQPLWKAEVTSEHWSLRGDKPYPESLQKPILPQRITP</sequence>
<dbReference type="STRING" id="273121.WS1435"/>
<dbReference type="eggNOG" id="COG0747">
    <property type="taxonomic scope" value="Bacteria"/>
</dbReference>
<dbReference type="CDD" id="cd00995">
    <property type="entry name" value="PBP2_NikA_DppA_OppA_like"/>
    <property type="match status" value="1"/>
</dbReference>
<dbReference type="Pfam" id="PF00496">
    <property type="entry name" value="SBP_bac_5"/>
    <property type="match status" value="1"/>
</dbReference>
<protein>
    <submittedName>
        <fullName evidence="6">PUTATIVE PERIPLASMIC BINDING PROTEIN</fullName>
    </submittedName>
</protein>
<dbReference type="Gene3D" id="3.10.105.10">
    <property type="entry name" value="Dipeptide-binding Protein, Domain 3"/>
    <property type="match status" value="1"/>
</dbReference>
<dbReference type="GO" id="GO:0015833">
    <property type="term" value="P:peptide transport"/>
    <property type="evidence" value="ECO:0007669"/>
    <property type="project" value="TreeGrafter"/>
</dbReference>
<evidence type="ECO:0000313" key="6">
    <source>
        <dbReference type="EMBL" id="CAE10496.1"/>
    </source>
</evidence>
<accession>Q7M8T0</accession>
<reference evidence="6 7" key="1">
    <citation type="journal article" date="2003" name="Proc. Natl. Acad. Sci. U.S.A.">
        <title>Complete genome sequence and analysis of Wolinella succinogenes.</title>
        <authorList>
            <person name="Baar C."/>
            <person name="Eppinger M."/>
            <person name="Raddatz G."/>
            <person name="Simon JM."/>
            <person name="Lanz C."/>
            <person name="Klimmek O."/>
            <person name="Nandakumar R."/>
            <person name="Gross R."/>
            <person name="Rosinus A."/>
            <person name="Keller H."/>
            <person name="Jagtap P."/>
            <person name="Linke B."/>
            <person name="Meyer F."/>
            <person name="Lederer H."/>
            <person name="Schuster S.C."/>
        </authorList>
    </citation>
    <scope>NUCLEOTIDE SEQUENCE [LARGE SCALE GENOMIC DNA]</scope>
    <source>
        <strain evidence="7">ATCC 29543 / DSM 1740 / CCUG 13145 / JCM 31913 / LMG 7466 / NCTC 11488 / FDC 602W</strain>
    </source>
</reference>
<dbReference type="GO" id="GO:1904680">
    <property type="term" value="F:peptide transmembrane transporter activity"/>
    <property type="evidence" value="ECO:0007669"/>
    <property type="project" value="TreeGrafter"/>
</dbReference>
<dbReference type="Proteomes" id="UP000000422">
    <property type="component" value="Chromosome"/>
</dbReference>
<gene>
    <name evidence="6" type="ordered locus">WS1435</name>
</gene>
<keyword evidence="2" id="KW-0813">Transport</keyword>
<keyword evidence="7" id="KW-1185">Reference proteome</keyword>
<dbReference type="PANTHER" id="PTHR30290:SF9">
    <property type="entry name" value="OLIGOPEPTIDE-BINDING PROTEIN APPA"/>
    <property type="match status" value="1"/>
</dbReference>
<evidence type="ECO:0000256" key="4">
    <source>
        <dbReference type="SAM" id="SignalP"/>
    </source>
</evidence>
<organism evidence="7">
    <name type="scientific">Wolinella succinogenes (strain ATCC 29543 / DSM 1740 / CCUG 13145 / JCM 31913 / LMG 7466 / NCTC 11488 / FDC 602W)</name>
    <name type="common">Vibrio succinogenes</name>
    <dbReference type="NCBI Taxonomy" id="273121"/>
    <lineage>
        <taxon>Bacteria</taxon>
        <taxon>Pseudomonadati</taxon>
        <taxon>Campylobacterota</taxon>
        <taxon>Epsilonproteobacteria</taxon>
        <taxon>Campylobacterales</taxon>
        <taxon>Helicobacteraceae</taxon>
        <taxon>Wolinella</taxon>
    </lineage>
</organism>
<evidence type="ECO:0000256" key="1">
    <source>
        <dbReference type="ARBA" id="ARBA00005695"/>
    </source>
</evidence>
<dbReference type="EMBL" id="BX571660">
    <property type="protein sequence ID" value="CAE10496.1"/>
    <property type="molecule type" value="Genomic_DNA"/>
</dbReference>
<evidence type="ECO:0000259" key="5">
    <source>
        <dbReference type="Pfam" id="PF00496"/>
    </source>
</evidence>
<proteinExistence type="inferred from homology"/>
<evidence type="ECO:0000313" key="7">
    <source>
        <dbReference type="Proteomes" id="UP000000422"/>
    </source>
</evidence>
<feature type="domain" description="Solute-binding protein family 5" evidence="5">
    <location>
        <begin position="86"/>
        <end position="326"/>
    </location>
</feature>
<dbReference type="PANTHER" id="PTHR30290">
    <property type="entry name" value="PERIPLASMIC BINDING COMPONENT OF ABC TRANSPORTER"/>
    <property type="match status" value="1"/>
</dbReference>
<evidence type="ECO:0000256" key="2">
    <source>
        <dbReference type="ARBA" id="ARBA00022448"/>
    </source>
</evidence>
<keyword evidence="3 4" id="KW-0732">Signal</keyword>
<dbReference type="InterPro" id="IPR039424">
    <property type="entry name" value="SBP_5"/>
</dbReference>
<feature type="signal peptide" evidence="4">
    <location>
        <begin position="1"/>
        <end position="17"/>
    </location>
</feature>
<dbReference type="KEGG" id="wsu:WS1435"/>
<dbReference type="AlphaFoldDB" id="Q7M8T0"/>
<name>Q7M8T0_WOLSU</name>